<dbReference type="Gene3D" id="1.10.357.10">
    <property type="entry name" value="Tetracycline Repressor, domain 2"/>
    <property type="match status" value="1"/>
</dbReference>
<dbReference type="RefSeq" id="WP_084836094.1">
    <property type="nucleotide sequence ID" value="NZ_JAPWIE010000001.1"/>
</dbReference>
<dbReference type="InterPro" id="IPR001647">
    <property type="entry name" value="HTH_TetR"/>
</dbReference>
<reference evidence="6" key="1">
    <citation type="submission" date="2022-12" db="EMBL/GenBank/DDBJ databases">
        <authorList>
            <person name="Krivoruchko A.V."/>
            <person name="Elkin A."/>
        </authorList>
    </citation>
    <scope>NUCLEOTIDE SEQUENCE</scope>
    <source>
        <strain evidence="6">IEGM 1388</strain>
    </source>
</reference>
<dbReference type="Pfam" id="PF00440">
    <property type="entry name" value="TetR_N"/>
    <property type="match status" value="1"/>
</dbReference>
<dbReference type="SUPFAM" id="SSF46689">
    <property type="entry name" value="Homeodomain-like"/>
    <property type="match status" value="1"/>
</dbReference>
<feature type="DNA-binding region" description="H-T-H motif" evidence="4">
    <location>
        <begin position="38"/>
        <end position="57"/>
    </location>
</feature>
<keyword evidence="1" id="KW-0805">Transcription regulation</keyword>
<keyword evidence="2 4" id="KW-0238">DNA-binding</keyword>
<evidence type="ECO:0000313" key="6">
    <source>
        <dbReference type="EMBL" id="MCZ4548521.1"/>
    </source>
</evidence>
<evidence type="ECO:0000256" key="2">
    <source>
        <dbReference type="ARBA" id="ARBA00023125"/>
    </source>
</evidence>
<evidence type="ECO:0000259" key="5">
    <source>
        <dbReference type="PROSITE" id="PS50977"/>
    </source>
</evidence>
<feature type="domain" description="HTH tetR-type" evidence="5">
    <location>
        <begin position="15"/>
        <end position="75"/>
    </location>
</feature>
<dbReference type="InterPro" id="IPR009057">
    <property type="entry name" value="Homeodomain-like_sf"/>
</dbReference>
<organism evidence="6 7">
    <name type="scientific">Gordonia rubripertincta</name>
    <name type="common">Rhodococcus corallinus</name>
    <dbReference type="NCBI Taxonomy" id="36822"/>
    <lineage>
        <taxon>Bacteria</taxon>
        <taxon>Bacillati</taxon>
        <taxon>Actinomycetota</taxon>
        <taxon>Actinomycetes</taxon>
        <taxon>Mycobacteriales</taxon>
        <taxon>Gordoniaceae</taxon>
        <taxon>Gordonia</taxon>
    </lineage>
</organism>
<dbReference type="PANTHER" id="PTHR30055:SF234">
    <property type="entry name" value="HTH-TYPE TRANSCRIPTIONAL REGULATOR BETI"/>
    <property type="match status" value="1"/>
</dbReference>
<evidence type="ECO:0000256" key="1">
    <source>
        <dbReference type="ARBA" id="ARBA00023015"/>
    </source>
</evidence>
<evidence type="ECO:0000256" key="3">
    <source>
        <dbReference type="ARBA" id="ARBA00023163"/>
    </source>
</evidence>
<protein>
    <submittedName>
        <fullName evidence="6">TetR/AcrR family transcriptional regulator</fullName>
    </submittedName>
</protein>
<dbReference type="PANTHER" id="PTHR30055">
    <property type="entry name" value="HTH-TYPE TRANSCRIPTIONAL REGULATOR RUTR"/>
    <property type="match status" value="1"/>
</dbReference>
<dbReference type="Proteomes" id="UP001067235">
    <property type="component" value="Unassembled WGS sequence"/>
</dbReference>
<name>A0ABT4MQD9_GORRU</name>
<comment type="caution">
    <text evidence="6">The sequence shown here is derived from an EMBL/GenBank/DDBJ whole genome shotgun (WGS) entry which is preliminary data.</text>
</comment>
<accession>A0ABT4MQD9</accession>
<dbReference type="PROSITE" id="PS50977">
    <property type="entry name" value="HTH_TETR_2"/>
    <property type="match status" value="1"/>
</dbReference>
<keyword evidence="7" id="KW-1185">Reference proteome</keyword>
<sequence>MARRKTGIVLSADIDEARSQILMAAQSVFLRYGINKTTMDDIARESGVSRPTVYRYFKDRDSLISALIEMRSRLLFARAREFVQSQPTFDDVIVEGLIFLIDNGRRDPIVRILVSPERMELATALVGSSDLAAKLTREMWEPILLAAQERGDVRTDVSIDEINEWFALLQFILVGRLDFARADDPAHRKLIRTFVLPSLRP</sequence>
<keyword evidence="3" id="KW-0804">Transcription</keyword>
<proteinExistence type="predicted"/>
<evidence type="ECO:0000313" key="7">
    <source>
        <dbReference type="Proteomes" id="UP001067235"/>
    </source>
</evidence>
<dbReference type="PRINTS" id="PR00455">
    <property type="entry name" value="HTHTETR"/>
</dbReference>
<gene>
    <name evidence="6" type="ORF">O4213_00905</name>
</gene>
<evidence type="ECO:0000256" key="4">
    <source>
        <dbReference type="PROSITE-ProRule" id="PRU00335"/>
    </source>
</evidence>
<dbReference type="EMBL" id="JAPWIE010000001">
    <property type="protein sequence ID" value="MCZ4548521.1"/>
    <property type="molecule type" value="Genomic_DNA"/>
</dbReference>
<dbReference type="InterPro" id="IPR050109">
    <property type="entry name" value="HTH-type_TetR-like_transc_reg"/>
</dbReference>